<reference evidence="2" key="2">
    <citation type="submission" date="2023-01" db="EMBL/GenBank/DDBJ databases">
        <authorList>
            <person name="Sun Q."/>
            <person name="Evtushenko L."/>
        </authorList>
    </citation>
    <scope>NUCLEOTIDE SEQUENCE</scope>
    <source>
        <strain evidence="2">VKM Ac-2007</strain>
    </source>
</reference>
<accession>A0A9W6I8P4</accession>
<reference evidence="2" key="1">
    <citation type="journal article" date="2014" name="Int. J. Syst. Evol. Microbiol.">
        <title>Complete genome sequence of Corynebacterium casei LMG S-19264T (=DSM 44701T), isolated from a smear-ripened cheese.</title>
        <authorList>
            <consortium name="US DOE Joint Genome Institute (JGI-PGF)"/>
            <person name="Walter F."/>
            <person name="Albersmeier A."/>
            <person name="Kalinowski J."/>
            <person name="Ruckert C."/>
        </authorList>
    </citation>
    <scope>NUCLEOTIDE SEQUENCE</scope>
    <source>
        <strain evidence="2">VKM Ac-2007</strain>
    </source>
</reference>
<proteinExistence type="predicted"/>
<evidence type="ECO:0000313" key="2">
    <source>
        <dbReference type="EMBL" id="GLK13668.1"/>
    </source>
</evidence>
<dbReference type="AlphaFoldDB" id="A0A9W6I8P4"/>
<evidence type="ECO:0000256" key="1">
    <source>
        <dbReference type="SAM" id="MobiDB-lite"/>
    </source>
</evidence>
<feature type="compositionally biased region" description="Gly residues" evidence="1">
    <location>
        <begin position="26"/>
        <end position="35"/>
    </location>
</feature>
<gene>
    <name evidence="2" type="ORF">GCM10017600_70790</name>
</gene>
<feature type="region of interest" description="Disordered" evidence="1">
    <location>
        <begin position="1"/>
        <end position="60"/>
    </location>
</feature>
<protein>
    <submittedName>
        <fullName evidence="2">Uncharacterized protein</fullName>
    </submittedName>
</protein>
<keyword evidence="3" id="KW-1185">Reference proteome</keyword>
<comment type="caution">
    <text evidence="2">The sequence shown here is derived from an EMBL/GenBank/DDBJ whole genome shotgun (WGS) entry which is preliminary data.</text>
</comment>
<evidence type="ECO:0000313" key="3">
    <source>
        <dbReference type="Proteomes" id="UP001143474"/>
    </source>
</evidence>
<dbReference type="EMBL" id="BSEV01000024">
    <property type="protein sequence ID" value="GLK13668.1"/>
    <property type="molecule type" value="Genomic_DNA"/>
</dbReference>
<sequence>MSGAAPKGRKETRGSDRTGAGRTSGEAGGGEGGPLGAERADPREGQDGGGAGRGKVDSVT</sequence>
<name>A0A9W6I8P4_9ACTN</name>
<organism evidence="2 3">
    <name type="scientific">Streptosporangium carneum</name>
    <dbReference type="NCBI Taxonomy" id="47481"/>
    <lineage>
        <taxon>Bacteria</taxon>
        <taxon>Bacillati</taxon>
        <taxon>Actinomycetota</taxon>
        <taxon>Actinomycetes</taxon>
        <taxon>Streptosporangiales</taxon>
        <taxon>Streptosporangiaceae</taxon>
        <taxon>Streptosporangium</taxon>
    </lineage>
</organism>
<dbReference type="Proteomes" id="UP001143474">
    <property type="component" value="Unassembled WGS sequence"/>
</dbReference>